<accession>A0ABT5ICE7</accession>
<dbReference type="InterPro" id="IPR015278">
    <property type="entry name" value="BglII-like"/>
</dbReference>
<organism evidence="1 2">
    <name type="scientific">Asticcacaulis currens</name>
    <dbReference type="NCBI Taxonomy" id="2984210"/>
    <lineage>
        <taxon>Bacteria</taxon>
        <taxon>Pseudomonadati</taxon>
        <taxon>Pseudomonadota</taxon>
        <taxon>Alphaproteobacteria</taxon>
        <taxon>Caulobacterales</taxon>
        <taxon>Caulobacteraceae</taxon>
        <taxon>Asticcacaulis</taxon>
    </lineage>
</organism>
<reference evidence="1 2" key="1">
    <citation type="submission" date="2023-01" db="EMBL/GenBank/DDBJ databases">
        <title>Novel species of the genus Asticcacaulis isolated from rivers.</title>
        <authorList>
            <person name="Lu H."/>
        </authorList>
    </citation>
    <scope>NUCLEOTIDE SEQUENCE [LARGE SCALE GENOMIC DNA]</scope>
    <source>
        <strain evidence="1 2">DXS10W</strain>
    </source>
</reference>
<dbReference type="SUPFAM" id="SSF52980">
    <property type="entry name" value="Restriction endonuclease-like"/>
    <property type="match status" value="1"/>
</dbReference>
<dbReference type="EMBL" id="JAQQKW010000002">
    <property type="protein sequence ID" value="MDC7693520.1"/>
    <property type="molecule type" value="Genomic_DNA"/>
</dbReference>
<protein>
    <recommendedName>
        <fullName evidence="3">Restriction endonuclease</fullName>
    </recommendedName>
</protein>
<dbReference type="InterPro" id="IPR011338">
    <property type="entry name" value="BamHI/BglII/BstY"/>
</dbReference>
<keyword evidence="2" id="KW-1185">Reference proteome</keyword>
<evidence type="ECO:0008006" key="3">
    <source>
        <dbReference type="Google" id="ProtNLM"/>
    </source>
</evidence>
<dbReference type="Proteomes" id="UP001216595">
    <property type="component" value="Unassembled WGS sequence"/>
</dbReference>
<dbReference type="Gene3D" id="3.40.91.20">
    <property type="match status" value="1"/>
</dbReference>
<comment type="caution">
    <text evidence="1">The sequence shown here is derived from an EMBL/GenBank/DDBJ whole genome shotgun (WGS) entry which is preliminary data.</text>
</comment>
<evidence type="ECO:0000313" key="1">
    <source>
        <dbReference type="EMBL" id="MDC7693520.1"/>
    </source>
</evidence>
<dbReference type="RefSeq" id="WP_272740281.1">
    <property type="nucleotide sequence ID" value="NZ_JAQQKW010000002.1"/>
</dbReference>
<sequence>MKLQFIYDHHHGRAAWEERELYDWITDVFEAPGIKMQPGCTNDIRNHISNEFTAEGWALNVKIDQELRNTVTAIKEDLAFQVQTGNMSRAPYDLLKLEYLAQSKRIKAAAFALPTKFAASKIGSNIANFERVSKELAVFAQVIHVPILLIAFE</sequence>
<name>A0ABT5ICE7_9CAUL</name>
<dbReference type="Pfam" id="PF09195">
    <property type="entry name" value="Endonuc-BglII"/>
    <property type="match status" value="1"/>
</dbReference>
<evidence type="ECO:0000313" key="2">
    <source>
        <dbReference type="Proteomes" id="UP001216595"/>
    </source>
</evidence>
<proteinExistence type="predicted"/>
<dbReference type="InterPro" id="IPR011335">
    <property type="entry name" value="Restrct_endonuc-II-like"/>
</dbReference>
<gene>
    <name evidence="1" type="ORF">PQU94_04400</name>
</gene>